<organism evidence="2 3">
    <name type="scientific">Larkinella rosea</name>
    <dbReference type="NCBI Taxonomy" id="2025312"/>
    <lineage>
        <taxon>Bacteria</taxon>
        <taxon>Pseudomonadati</taxon>
        <taxon>Bacteroidota</taxon>
        <taxon>Cytophagia</taxon>
        <taxon>Cytophagales</taxon>
        <taxon>Spirosomataceae</taxon>
        <taxon>Larkinella</taxon>
    </lineage>
</organism>
<dbReference type="EMBL" id="RQJO01000008">
    <property type="protein sequence ID" value="RRB03996.1"/>
    <property type="molecule type" value="Genomic_DNA"/>
</dbReference>
<feature type="signal peptide" evidence="1">
    <location>
        <begin position="1"/>
        <end position="21"/>
    </location>
</feature>
<dbReference type="Gene3D" id="1.50.10.10">
    <property type="match status" value="1"/>
</dbReference>
<reference evidence="2 3" key="1">
    <citation type="submission" date="2018-11" db="EMBL/GenBank/DDBJ databases">
        <authorList>
            <person name="Zhou Z."/>
            <person name="Wang G."/>
        </authorList>
    </citation>
    <scope>NUCLEOTIDE SEQUENCE [LARGE SCALE GENOMIC DNA]</scope>
    <source>
        <strain evidence="2 3">KCTC52004</strain>
    </source>
</reference>
<evidence type="ECO:0008006" key="4">
    <source>
        <dbReference type="Google" id="ProtNLM"/>
    </source>
</evidence>
<feature type="chain" id="PRO_5018302909" description="Alpha-L-rhamnosidase six-hairpin glycosidase domain-containing protein" evidence="1">
    <location>
        <begin position="22"/>
        <end position="900"/>
    </location>
</feature>
<dbReference type="RefSeq" id="WP_124874281.1">
    <property type="nucleotide sequence ID" value="NZ_RQJO01000008.1"/>
</dbReference>
<keyword evidence="1" id="KW-0732">Signal</keyword>
<dbReference type="Proteomes" id="UP000271925">
    <property type="component" value="Unassembled WGS sequence"/>
</dbReference>
<accession>A0A3P1BT15</accession>
<name>A0A3P1BT15_9BACT</name>
<gene>
    <name evidence="2" type="ORF">EHT25_10725</name>
</gene>
<dbReference type="OrthoDB" id="603279at2"/>
<dbReference type="InterPro" id="IPR012341">
    <property type="entry name" value="6hp_glycosidase-like_sf"/>
</dbReference>
<comment type="caution">
    <text evidence="2">The sequence shown here is derived from an EMBL/GenBank/DDBJ whole genome shotgun (WGS) entry which is preliminary data.</text>
</comment>
<evidence type="ECO:0000256" key="1">
    <source>
        <dbReference type="SAM" id="SignalP"/>
    </source>
</evidence>
<dbReference type="InterPro" id="IPR008928">
    <property type="entry name" value="6-hairpin_glycosidase_sf"/>
</dbReference>
<sequence length="900" mass="101847">MDYKWISNAILFLLAVLGSNAFSQQTAQVRVEWKEGTAPSGTVQVQHGILRKIEGSARKGKIKANAFQVGSGSRPGILIAIDSAQTGYGTGATVVSIKTAKNPFSFFLRDVTSSSPIYMPDYGVVVLNAADTRSYQEVEAAVRSRKTMTKLQRIETEREVSFSSVEKNVRKMTVPTWLGTSRDFRIFEIAENLSDASKGEASLISPKLSSTVLRLPETKNEAVNYLYTYGRGVGVQENVSRRLEQGTLPILHSTLTDDDVVYQSTTFVSLEKSPLAELKGTDFLVADSFSGGHMFTKEQQELVKTRTEKALNPDEETVLLFRSEVVNTGSVPRYAWFKTPRPGTAWWQKFPYRFDPKTGFSAYSENRVFCISKLNGKPLPGEEMAILLQPGEKALFDFFIPHSPVSQERAAQLAMQTFEQRYAESKNFWLAKLGKAAQIHVPEKRIDEMIRAGLLHLDLITYGNEPNATLAPTIGVYSPIGTESAPIIQFYASMGWNEVAKRSLAYFLDKQHEDGFIQNFNGYMVETGAALWSMGEYFRYTNDREWVGEIKAKLIKSCDYLIAWRNRNKKEELRGRGYGMIEGKVADPEDHFHQFMLNGYAYLGMSRSAEMLASVDPVQSERLRKEADAWKEDIRQSFFNSVALSPVVPLGDGTWCPTAPPWTEGTGLRNMYQKRETFWSHGTFTAPDGMLGPMYLVFCEVLDPHEPAAKTLLNYHSELFYQENSAFSQPYYSRHNWMQAKLGMTKPFLSTYYTTFAAHADRETYTFWEHLFKVSPHKTHEEAWFLMETRWMLYLEEGPNLRLFNTVPRHWLEQGNQLTLNNVRSYFGPITANVTSEAEKGYITAAVSCPDPRKPNEVLIRIPHPAGKKPVKVTGGIYNEQTETVSIKPFSGQAEIRLEY</sequence>
<dbReference type="AlphaFoldDB" id="A0A3P1BT15"/>
<dbReference type="GO" id="GO:0005975">
    <property type="term" value="P:carbohydrate metabolic process"/>
    <property type="evidence" value="ECO:0007669"/>
    <property type="project" value="InterPro"/>
</dbReference>
<keyword evidence="3" id="KW-1185">Reference proteome</keyword>
<dbReference type="SUPFAM" id="SSF48208">
    <property type="entry name" value="Six-hairpin glycosidases"/>
    <property type="match status" value="1"/>
</dbReference>
<evidence type="ECO:0000313" key="3">
    <source>
        <dbReference type="Proteomes" id="UP000271925"/>
    </source>
</evidence>
<protein>
    <recommendedName>
        <fullName evidence="4">Alpha-L-rhamnosidase six-hairpin glycosidase domain-containing protein</fullName>
    </recommendedName>
</protein>
<evidence type="ECO:0000313" key="2">
    <source>
        <dbReference type="EMBL" id="RRB03996.1"/>
    </source>
</evidence>
<proteinExistence type="predicted"/>